<reference evidence="1" key="1">
    <citation type="submission" date="2015-04" db="UniProtKB">
        <authorList>
            <consortium name="EnsemblPlants"/>
        </authorList>
    </citation>
    <scope>IDENTIFICATION</scope>
    <source>
        <strain evidence="1">SL10</strain>
    </source>
</reference>
<sequence>MSLVGKTCCRVGCTSEPCPDDQRVEQFSWTVESSAQLSCHFHLHHHHYHYWVKAFQGHTMDEPSRRADLQRRDTAATTGGGAYHHIGDRQVLSMTVFPGSLNTAHSSRYQLSTTLCHSTNSAEIHNLLLEDEDIPPSLVMPSKQEQFCRCDFHGIDYLEDYYRYGKTCFETGQDHMAVETIKLMLATYTLVTELDDNLQYSTNFHAPQHKRLN</sequence>
<dbReference type="HOGENOM" id="CLU_112640_0_0_1"/>
<proteinExistence type="predicted"/>
<dbReference type="OMA" id="YLEHYYR"/>
<dbReference type="AlphaFoldDB" id="A0A0E0J755"/>
<organism evidence="1">
    <name type="scientific">Oryza nivara</name>
    <name type="common">Indian wild rice</name>
    <name type="synonym">Oryza sativa f. spontanea</name>
    <dbReference type="NCBI Taxonomy" id="4536"/>
    <lineage>
        <taxon>Eukaryota</taxon>
        <taxon>Viridiplantae</taxon>
        <taxon>Streptophyta</taxon>
        <taxon>Embryophyta</taxon>
        <taxon>Tracheophyta</taxon>
        <taxon>Spermatophyta</taxon>
        <taxon>Magnoliopsida</taxon>
        <taxon>Liliopsida</taxon>
        <taxon>Poales</taxon>
        <taxon>Poaceae</taxon>
        <taxon>BOP clade</taxon>
        <taxon>Oryzoideae</taxon>
        <taxon>Oryzeae</taxon>
        <taxon>Oryzinae</taxon>
        <taxon>Oryza</taxon>
    </lineage>
</organism>
<dbReference type="Proteomes" id="UP000006591">
    <property type="component" value="Chromosome 12"/>
</dbReference>
<evidence type="ECO:0000313" key="1">
    <source>
        <dbReference type="EnsemblPlants" id="ONIVA12G03620.1"/>
    </source>
</evidence>
<dbReference type="EnsemblPlants" id="ONIVA12G03620.1">
    <property type="protein sequence ID" value="ONIVA12G03620.1"/>
    <property type="gene ID" value="ONIVA12G03620"/>
</dbReference>
<evidence type="ECO:0000313" key="2">
    <source>
        <dbReference type="Proteomes" id="UP000006591"/>
    </source>
</evidence>
<name>A0A0E0J755_ORYNI</name>
<accession>A0A0E0J755</accession>
<protein>
    <submittedName>
        <fullName evidence="1">Uncharacterized protein</fullName>
    </submittedName>
</protein>
<keyword evidence="2" id="KW-1185">Reference proteome</keyword>
<dbReference type="Gramene" id="ONIVA12G03620.1">
    <property type="protein sequence ID" value="ONIVA12G03620.1"/>
    <property type="gene ID" value="ONIVA12G03620"/>
</dbReference>
<reference evidence="1" key="2">
    <citation type="submission" date="2018-04" db="EMBL/GenBank/DDBJ databases">
        <title>OnivRS2 (Oryza nivara Reference Sequence Version 2).</title>
        <authorList>
            <person name="Zhang J."/>
            <person name="Kudrna D."/>
            <person name="Lee S."/>
            <person name="Talag J."/>
            <person name="Rajasekar S."/>
            <person name="Welchert J."/>
            <person name="Hsing Y.-I."/>
            <person name="Wing R.A."/>
        </authorList>
    </citation>
    <scope>NUCLEOTIDE SEQUENCE [LARGE SCALE GENOMIC DNA]</scope>
    <source>
        <strain evidence="1">SL10</strain>
    </source>
</reference>